<dbReference type="NCBIfam" id="TIGR00557">
    <property type="entry name" value="pdxA"/>
    <property type="match status" value="1"/>
</dbReference>
<evidence type="ECO:0000256" key="1">
    <source>
        <dbReference type="ARBA" id="ARBA00009464"/>
    </source>
</evidence>
<dbReference type="PANTHER" id="PTHR30004">
    <property type="entry name" value="4-HYDROXYTHREONINE-4-PHOSPHATE DEHYDROGENASE"/>
    <property type="match status" value="1"/>
</dbReference>
<organism evidence="5 6">
    <name type="scientific">Prochlorococcus marinus (strain MIT 9515)</name>
    <dbReference type="NCBI Taxonomy" id="167542"/>
    <lineage>
        <taxon>Bacteria</taxon>
        <taxon>Bacillati</taxon>
        <taxon>Cyanobacteriota</taxon>
        <taxon>Cyanophyceae</taxon>
        <taxon>Synechococcales</taxon>
        <taxon>Prochlorococcaceae</taxon>
        <taxon>Prochlorococcus</taxon>
    </lineage>
</organism>
<dbReference type="RefSeq" id="WP_011819353.1">
    <property type="nucleotide sequence ID" value="NC_008817.1"/>
</dbReference>
<keyword evidence="3 5" id="KW-0560">Oxidoreductase</keyword>
<keyword evidence="4" id="KW-0520">NAD</keyword>
<dbReference type="InterPro" id="IPR005255">
    <property type="entry name" value="PdxA_fam"/>
</dbReference>
<dbReference type="OrthoDB" id="9801783at2"/>
<dbReference type="KEGG" id="pmc:P9515_00271"/>
<name>A2BTX5_PROM5</name>
<reference evidence="5 6" key="1">
    <citation type="journal article" date="2007" name="PLoS Genet.">
        <title>Patterns and implications of gene gain and loss in the evolution of Prochlorococcus.</title>
        <authorList>
            <person name="Kettler G.C."/>
            <person name="Martiny A.C."/>
            <person name="Huang K."/>
            <person name="Zucker J."/>
            <person name="Coleman M.L."/>
            <person name="Rodrigue S."/>
            <person name="Chen F."/>
            <person name="Lapidus A."/>
            <person name="Ferriera S."/>
            <person name="Johnson J."/>
            <person name="Steglich C."/>
            <person name="Church G.M."/>
            <person name="Richardson P."/>
            <person name="Chisholm S.W."/>
        </authorList>
    </citation>
    <scope>NUCLEOTIDE SEQUENCE [LARGE SCALE GENOMIC DNA]</scope>
    <source>
        <strain evidence="5 6">MIT 9515</strain>
    </source>
</reference>
<dbReference type="Pfam" id="PF04166">
    <property type="entry name" value="PdxA"/>
    <property type="match status" value="1"/>
</dbReference>
<evidence type="ECO:0000256" key="4">
    <source>
        <dbReference type="ARBA" id="ARBA00023027"/>
    </source>
</evidence>
<dbReference type="AlphaFoldDB" id="A2BTX5"/>
<dbReference type="STRING" id="167542.P9515_00271"/>
<dbReference type="HOGENOM" id="CLU_040168_0_0_3"/>
<comment type="similarity">
    <text evidence="1">Belongs to the PdxA family. PdxA2 subfamily.</text>
</comment>
<dbReference type="GO" id="GO:0046872">
    <property type="term" value="F:metal ion binding"/>
    <property type="evidence" value="ECO:0007669"/>
    <property type="project" value="UniProtKB-KW"/>
</dbReference>
<evidence type="ECO:0000313" key="5">
    <source>
        <dbReference type="EMBL" id="ABM71236.1"/>
    </source>
</evidence>
<keyword evidence="2" id="KW-0479">Metal-binding</keyword>
<sequence length="346" mass="38152">MSNKRNTIDDRLKVIISVGDDSGIGPEIILKALSSKEIPNNIDTLIVGSKINLKNTYKKLKSLGVQNIVDPSNYQIHDIEIPFEINKPKQSNGNSSFFYLKKAIEIVQKYRNAALVTGPICKKSWALAGHNYSGQTELLAESCQVNNFGMLFTAKSPITNWRFNTLLATTHIPLCEVPKQLSTKLIHSKLNLLATFCKNYVEKPILKIAGLNPHAGEEGILGSEEHDWINDAVNSWSEQNKDVHLLGPISPDTCWNSSAKAWREDKAPTHNGILAMYHDQGLIPIKVIALNYSVNTTLGLPFIRTSPDHGTGFDIAGKGIAQSQSMVEAIKTAIDLTKGSRLFNAH</sequence>
<dbReference type="GO" id="GO:0051287">
    <property type="term" value="F:NAD binding"/>
    <property type="evidence" value="ECO:0007669"/>
    <property type="project" value="InterPro"/>
</dbReference>
<evidence type="ECO:0000256" key="2">
    <source>
        <dbReference type="ARBA" id="ARBA00022723"/>
    </source>
</evidence>
<accession>A2BTX5</accession>
<evidence type="ECO:0000256" key="3">
    <source>
        <dbReference type="ARBA" id="ARBA00023002"/>
    </source>
</evidence>
<dbReference type="PANTHER" id="PTHR30004:SF6">
    <property type="entry name" value="D-THREONATE 4-PHOSPHATE DEHYDROGENASE"/>
    <property type="match status" value="1"/>
</dbReference>
<dbReference type="EMBL" id="CP000552">
    <property type="protein sequence ID" value="ABM71236.1"/>
    <property type="molecule type" value="Genomic_DNA"/>
</dbReference>
<gene>
    <name evidence="5" type="primary">pdxA</name>
    <name evidence="5" type="ordered locus">P9515_00271</name>
</gene>
<protein>
    <submittedName>
        <fullName evidence="5">Putative pyridoxal phosphate biosynthetic protein PdxA</fullName>
        <ecNumber evidence="5">1.1.1.262</ecNumber>
    </submittedName>
</protein>
<dbReference type="Proteomes" id="UP000001589">
    <property type="component" value="Chromosome"/>
</dbReference>
<dbReference type="NCBIfam" id="NF002744">
    <property type="entry name" value="PRK02746.1"/>
    <property type="match status" value="1"/>
</dbReference>
<dbReference type="EC" id="1.1.1.262" evidence="5"/>
<dbReference type="Gene3D" id="3.40.718.10">
    <property type="entry name" value="Isopropylmalate Dehydrogenase"/>
    <property type="match status" value="1"/>
</dbReference>
<dbReference type="SUPFAM" id="SSF53659">
    <property type="entry name" value="Isocitrate/Isopropylmalate dehydrogenase-like"/>
    <property type="match status" value="1"/>
</dbReference>
<dbReference type="GeneID" id="60201167"/>
<evidence type="ECO:0000313" key="6">
    <source>
        <dbReference type="Proteomes" id="UP000001589"/>
    </source>
</evidence>
<dbReference type="GO" id="GO:0050570">
    <property type="term" value="F:4-hydroxythreonine-4-phosphate dehydrogenase activity"/>
    <property type="evidence" value="ECO:0007669"/>
    <property type="project" value="UniProtKB-EC"/>
</dbReference>
<proteinExistence type="inferred from homology"/>
<dbReference type="eggNOG" id="COG1995">
    <property type="taxonomic scope" value="Bacteria"/>
</dbReference>